<reference evidence="2 3" key="1">
    <citation type="journal article" date="2020" name="Phytopathology">
        <title>A high-quality genome resource of Botrytis fragariae, a new and rapidly spreading fungal pathogen causing strawberry gray mold in the U.S.A.</title>
        <authorList>
            <person name="Wu Y."/>
            <person name="Saski C.A."/>
            <person name="Schnabel G."/>
            <person name="Xiao S."/>
            <person name="Hu M."/>
        </authorList>
    </citation>
    <scope>NUCLEOTIDE SEQUENCE [LARGE SCALE GENOMIC DNA]</scope>
    <source>
        <strain evidence="2 3">BVB16</strain>
    </source>
</reference>
<feature type="compositionally biased region" description="Basic and acidic residues" evidence="1">
    <location>
        <begin position="57"/>
        <end position="66"/>
    </location>
</feature>
<feature type="region of interest" description="Disordered" evidence="1">
    <location>
        <begin position="48"/>
        <end position="96"/>
    </location>
</feature>
<accession>A0A8H6ELR5</accession>
<keyword evidence="3" id="KW-1185">Reference proteome</keyword>
<dbReference type="GO" id="GO:0003729">
    <property type="term" value="F:mRNA binding"/>
    <property type="evidence" value="ECO:0007669"/>
    <property type="project" value="InterPro"/>
</dbReference>
<dbReference type="PANTHER" id="PTHR40788:SF1">
    <property type="entry name" value="IPA PROTEIN"/>
    <property type="match status" value="1"/>
</dbReference>
<name>A0A8H6ELR5_9HELO</name>
<comment type="caution">
    <text evidence="2">The sequence shown here is derived from an EMBL/GenBank/DDBJ whole genome shotgun (WGS) entry which is preliminary data.</text>
</comment>
<evidence type="ECO:0000313" key="2">
    <source>
        <dbReference type="EMBL" id="KAF5876902.1"/>
    </source>
</evidence>
<protein>
    <submittedName>
        <fullName evidence="2">Uncharacterized protein</fullName>
    </submittedName>
</protein>
<proteinExistence type="predicted"/>
<dbReference type="RefSeq" id="XP_037195848.1">
    <property type="nucleotide sequence ID" value="XM_037331694.1"/>
</dbReference>
<gene>
    <name evidence="2" type="ORF">Bfra_001257</name>
</gene>
<dbReference type="Pfam" id="PF07927">
    <property type="entry name" value="HicA_toxin"/>
    <property type="match status" value="1"/>
</dbReference>
<sequence>MDMLSYDSAPKHLSALKLQRESILQPKKPVQQPIAVDNNSVFTHATEDYSALNISNRSKENSKTRPEQQTSNQLGAHSPKNEDDHSPESPQKTVHIKPSSLPILSRVFPTTFNEHASKPLDWRTFVTAMKNAGFTAAESGGSAVRFLNTVDGGRIVFHEPHPTAKIEQSMLRAWGKRLGKWFRWARESFFVT</sequence>
<dbReference type="OrthoDB" id="3556549at2759"/>
<dbReference type="AlphaFoldDB" id="A0A8H6ELR5"/>
<evidence type="ECO:0000256" key="1">
    <source>
        <dbReference type="SAM" id="MobiDB-lite"/>
    </source>
</evidence>
<dbReference type="PANTHER" id="PTHR40788">
    <property type="entry name" value="CLR5 DOMAIN-CONTAINING PROTEIN-RELATED"/>
    <property type="match status" value="1"/>
</dbReference>
<dbReference type="Proteomes" id="UP000531561">
    <property type="component" value="Unassembled WGS sequence"/>
</dbReference>
<evidence type="ECO:0000313" key="3">
    <source>
        <dbReference type="Proteomes" id="UP000531561"/>
    </source>
</evidence>
<dbReference type="GeneID" id="59255386"/>
<dbReference type="EMBL" id="JABFCT010000003">
    <property type="protein sequence ID" value="KAF5876902.1"/>
    <property type="molecule type" value="Genomic_DNA"/>
</dbReference>
<organism evidence="2 3">
    <name type="scientific">Botrytis fragariae</name>
    <dbReference type="NCBI Taxonomy" id="1964551"/>
    <lineage>
        <taxon>Eukaryota</taxon>
        <taxon>Fungi</taxon>
        <taxon>Dikarya</taxon>
        <taxon>Ascomycota</taxon>
        <taxon>Pezizomycotina</taxon>
        <taxon>Leotiomycetes</taxon>
        <taxon>Helotiales</taxon>
        <taxon>Sclerotiniaceae</taxon>
        <taxon>Botrytis</taxon>
    </lineage>
</organism>
<dbReference type="InterPro" id="IPR012933">
    <property type="entry name" value="HicA_mRNA_interferase"/>
</dbReference>